<dbReference type="EMBL" id="LSEF01000049">
    <property type="protein sequence ID" value="OAF16927.1"/>
    <property type="molecule type" value="Genomic_DNA"/>
</dbReference>
<sequence length="77" mass="8796">MSEQLRQSHGREAKVLEGFAKEEAAKILILMDAVRCPPKLIASKLNRIVGWFYDHLARLIIAPQRIFVFTHSLPPQT</sequence>
<comment type="caution">
    <text evidence="1">The sequence shown here is derived from an EMBL/GenBank/DDBJ whole genome shotgun (WGS) entry which is preliminary data.</text>
</comment>
<dbReference type="RefSeq" id="WP_063678733.1">
    <property type="nucleotide sequence ID" value="NZ_LSEF01000049.1"/>
</dbReference>
<evidence type="ECO:0000313" key="2">
    <source>
        <dbReference type="Proteomes" id="UP000077173"/>
    </source>
</evidence>
<gene>
    <name evidence="1" type="ORF">AXW67_00185</name>
</gene>
<dbReference type="AlphaFoldDB" id="A0A176Z933"/>
<protein>
    <submittedName>
        <fullName evidence="1">Uncharacterized protein</fullName>
    </submittedName>
</protein>
<proteinExistence type="predicted"/>
<reference evidence="1 2" key="1">
    <citation type="submission" date="2016-02" db="EMBL/GenBank/DDBJ databases">
        <title>Draft genome sequence of the strain BR 10247T Bradyrhizobium neotropicale isolated from nodules of Centrolobium paraense.</title>
        <authorList>
            <person name="Simoes-Araujo J.L."/>
            <person name="Barauna A.C."/>
            <person name="Silva K."/>
            <person name="Zilli J.E."/>
        </authorList>
    </citation>
    <scope>NUCLEOTIDE SEQUENCE [LARGE SCALE GENOMIC DNA]</scope>
    <source>
        <strain evidence="1 2">BR 10247</strain>
    </source>
</reference>
<organism evidence="1 2">
    <name type="scientific">Bradyrhizobium neotropicale</name>
    <dbReference type="NCBI Taxonomy" id="1497615"/>
    <lineage>
        <taxon>Bacteria</taxon>
        <taxon>Pseudomonadati</taxon>
        <taxon>Pseudomonadota</taxon>
        <taxon>Alphaproteobacteria</taxon>
        <taxon>Hyphomicrobiales</taxon>
        <taxon>Nitrobacteraceae</taxon>
        <taxon>Bradyrhizobium</taxon>
    </lineage>
</organism>
<evidence type="ECO:0000313" key="1">
    <source>
        <dbReference type="EMBL" id="OAF16927.1"/>
    </source>
</evidence>
<accession>A0A176Z933</accession>
<name>A0A176Z933_9BRAD</name>
<keyword evidence="2" id="KW-1185">Reference proteome</keyword>
<dbReference type="Proteomes" id="UP000077173">
    <property type="component" value="Unassembled WGS sequence"/>
</dbReference>